<feature type="transmembrane region" description="Helical" evidence="1">
    <location>
        <begin position="642"/>
        <end position="668"/>
    </location>
</feature>
<feature type="transmembrane region" description="Helical" evidence="1">
    <location>
        <begin position="796"/>
        <end position="820"/>
    </location>
</feature>
<accession>A0A485KY64</accession>
<evidence type="ECO:0000313" key="4">
    <source>
        <dbReference type="Proteomes" id="UP000332933"/>
    </source>
</evidence>
<evidence type="ECO:0000313" key="3">
    <source>
        <dbReference type="EMBL" id="VFT89675.1"/>
    </source>
</evidence>
<evidence type="ECO:0000256" key="1">
    <source>
        <dbReference type="SAM" id="Phobius"/>
    </source>
</evidence>
<dbReference type="AlphaFoldDB" id="A0A485KY64"/>
<name>A0A485KY64_9STRA</name>
<feature type="transmembrane region" description="Helical" evidence="1">
    <location>
        <begin position="605"/>
        <end position="630"/>
    </location>
</feature>
<feature type="transmembrane region" description="Helical" evidence="1">
    <location>
        <begin position="760"/>
        <end position="784"/>
    </location>
</feature>
<proteinExistence type="predicted"/>
<keyword evidence="1" id="KW-0812">Transmembrane</keyword>
<gene>
    <name evidence="3" type="primary">Aste57867_12828</name>
    <name evidence="2" type="ORF">As57867_012780</name>
    <name evidence="3" type="ORF">ASTE57867_12828</name>
</gene>
<keyword evidence="1" id="KW-1133">Transmembrane helix</keyword>
<feature type="transmembrane region" description="Helical" evidence="1">
    <location>
        <begin position="712"/>
        <end position="739"/>
    </location>
</feature>
<dbReference type="EMBL" id="VJMH01005403">
    <property type="protein sequence ID" value="KAF0696410.1"/>
    <property type="molecule type" value="Genomic_DNA"/>
</dbReference>
<feature type="transmembrane region" description="Helical" evidence="1">
    <location>
        <begin position="876"/>
        <end position="897"/>
    </location>
</feature>
<organism evidence="3 4">
    <name type="scientific">Aphanomyces stellatus</name>
    <dbReference type="NCBI Taxonomy" id="120398"/>
    <lineage>
        <taxon>Eukaryota</taxon>
        <taxon>Sar</taxon>
        <taxon>Stramenopiles</taxon>
        <taxon>Oomycota</taxon>
        <taxon>Saprolegniomycetes</taxon>
        <taxon>Saprolegniales</taxon>
        <taxon>Verrucalvaceae</taxon>
        <taxon>Aphanomyces</taxon>
    </lineage>
</organism>
<reference evidence="2" key="2">
    <citation type="submission" date="2019-06" db="EMBL/GenBank/DDBJ databases">
        <title>Genomics analysis of Aphanomyces spp. identifies a new class of oomycete effector associated with host adaptation.</title>
        <authorList>
            <person name="Gaulin E."/>
        </authorList>
    </citation>
    <scope>NUCLEOTIDE SEQUENCE</scope>
    <source>
        <strain evidence="2">CBS 578.67</strain>
    </source>
</reference>
<dbReference type="EMBL" id="CAADRA010005424">
    <property type="protein sequence ID" value="VFT89675.1"/>
    <property type="molecule type" value="Genomic_DNA"/>
</dbReference>
<sequence>MVGVAPDTALSSVGVVRDTRTLVPRNSRAAGLTILALSAGMAAKYMTILDAYVQNDYIWTNFNASGAQTFVADVFNRQLWNTTAPHDLGLFTIDASSEKDYSQSHTTITVFNTDARRIAVEQLMDLRLAIAGLRSQTVSQTTNTITCYCWLDFDQAWETAHTAARQARCRAKYAANGVVYMESMLRNTEWSAWKASWAGLFENAYGSAILESAGGAAWLNRTTLALDTFTIAAEIEFWNQHNVTQYILPWHNHHEGSFDNSIVVRNALQTFSIPLNHVVYNHLTAPWTSVVASYCVYNDFYYAYDSSASLVRNASNSFTLLDPSMSPEVWTGGYPSTNCSILLHTYIGAFSAIDLMYVMPPPSLVTVFDFAHKALVNSKLTELNRAASSLTSFTMVPREWNGENMVYYAGNPLCFSGLPRSYVQQSFGFDDACSEPHPPMTLVSSTTNIMLAIFLQAKTTASAATMESFLTRVSDICVLNKDNSTIASCQIALLSAYTAFQAWSTASVPSIPTSLVSDILPLNISLMQYVSQNDLYSVLRKPLLDTTDPNWSFYGWLHLLDWLQGTREVVSFEGDANTFVLVSKQYEPDTFIADPLQTPTRFSNAIWLLMLYMCFLSGAVLLAALTAAIVARGNFCDRNLWFFSPVVGVVWLGRPLLLVRGITAITVLSSASIRLDSVAGGFTSLVVSPRSFVEAVVVSGETLWLTFALNDILLVVTGSYSFVCLVVSYCIIWLVSLVLELVAPITPTATVGRTCTSPIWMPNVLCVWCVDIGSFVDLCCFWVFKGLFYFDTTSNVMSGLITWSWRGTHYTFSVLLWVLIQSGTNVQVRFKAKSSGVVRGVDTSDKHHSASAMLSNLVAHVVHPDISSQSSLKLKALAAVGFLIFSAVSSATFFYVLQEQLRNDFLWASFNSTGMQPFLIDWYNSKLSFCPHDQLLDLTNASIVGFYNTTISRVYISALYGQTMQFEDISVASIVQSLRQMDGWQLPWIATQYCWVDFNRQWEMANSGVRQRRCNQRTSNGAVYVEAVLCNANLVSLYKYWGDGIEIGLFNELRQSMDGQKWMASLSLRLTIDDEVARWLANNITQYVVEWQNYKTIGLVESVAIRTALGMDHDITIKSVIPSYHLAQQTSNKMYWGWASDLWLVAQNSRWLRQFDSQQPGLCLSKSVGGVCA</sequence>
<dbReference type="Proteomes" id="UP000332933">
    <property type="component" value="Unassembled WGS sequence"/>
</dbReference>
<dbReference type="OrthoDB" id="78891at2759"/>
<protein>
    <submittedName>
        <fullName evidence="3">Aste57867_12828 protein</fullName>
    </submittedName>
</protein>
<keyword evidence="1" id="KW-0472">Membrane</keyword>
<reference evidence="3 4" key="1">
    <citation type="submission" date="2019-03" db="EMBL/GenBank/DDBJ databases">
        <authorList>
            <person name="Gaulin E."/>
            <person name="Dumas B."/>
        </authorList>
    </citation>
    <scope>NUCLEOTIDE SEQUENCE [LARGE SCALE GENOMIC DNA]</scope>
    <source>
        <strain evidence="3">CBS 568.67</strain>
    </source>
</reference>
<evidence type="ECO:0000313" key="2">
    <source>
        <dbReference type="EMBL" id="KAF0696410.1"/>
    </source>
</evidence>
<keyword evidence="4" id="KW-1185">Reference proteome</keyword>